<name>A0A1G2CXN3_9BACT</name>
<evidence type="ECO:0000313" key="1">
    <source>
        <dbReference type="EMBL" id="OGZ06136.1"/>
    </source>
</evidence>
<comment type="caution">
    <text evidence="1">The sequence shown here is derived from an EMBL/GenBank/DDBJ whole genome shotgun (WGS) entry which is preliminary data.</text>
</comment>
<dbReference type="Proteomes" id="UP000177122">
    <property type="component" value="Unassembled WGS sequence"/>
</dbReference>
<dbReference type="AlphaFoldDB" id="A0A1G2CXN3"/>
<evidence type="ECO:0000313" key="2">
    <source>
        <dbReference type="Proteomes" id="UP000177122"/>
    </source>
</evidence>
<gene>
    <name evidence="1" type="ORF">A2845_01835</name>
</gene>
<protein>
    <submittedName>
        <fullName evidence="1">Uncharacterized protein</fullName>
    </submittedName>
</protein>
<proteinExistence type="predicted"/>
<dbReference type="InterPro" id="IPR014553">
    <property type="entry name" value="Aminopept"/>
</dbReference>
<accession>A0A1G2CXN3</accession>
<organism evidence="1 2">
    <name type="scientific">Candidatus Lloydbacteria bacterium RIFCSPHIGHO2_01_FULL_49_22</name>
    <dbReference type="NCBI Taxonomy" id="1798658"/>
    <lineage>
        <taxon>Bacteria</taxon>
        <taxon>Candidatus Lloydiibacteriota</taxon>
    </lineage>
</organism>
<dbReference type="Pfam" id="PF10023">
    <property type="entry name" value="Aminopep"/>
    <property type="match status" value="1"/>
</dbReference>
<reference evidence="1 2" key="1">
    <citation type="journal article" date="2016" name="Nat. Commun.">
        <title>Thousands of microbial genomes shed light on interconnected biogeochemical processes in an aquifer system.</title>
        <authorList>
            <person name="Anantharaman K."/>
            <person name="Brown C.T."/>
            <person name="Hug L.A."/>
            <person name="Sharon I."/>
            <person name="Castelle C.J."/>
            <person name="Probst A.J."/>
            <person name="Thomas B.C."/>
            <person name="Singh A."/>
            <person name="Wilkins M.J."/>
            <person name="Karaoz U."/>
            <person name="Brodie E.L."/>
            <person name="Williams K.H."/>
            <person name="Hubbard S.S."/>
            <person name="Banfield J.F."/>
        </authorList>
    </citation>
    <scope>NUCLEOTIDE SEQUENCE [LARGE SCALE GENOMIC DNA]</scope>
</reference>
<sequence>MYRTYLWWLFALAIGLFGGEALCALPEGDNATVRSEEIAERMALVQEMQAYESRIGWKQTNNFRRYDGRSAGYLFCYYTDIFAQNTSWAVGADGGCNLDPRRYDVFLMRADAVAGVGAPLSPSLVQASLARFIMVIFHEDFHEQVDGYPSLAINESAATLMGLLAAREFTKEKFGVFSFVYIALENDLQLHVHGSLLLRGTYAELGALYMRVRDGSVTEDDGQREKQRIFARLKEACADMQLATIASCRDSTNNAELGFNYSYAAYYQSFFELATNCGWDVYAIGAQIVRLVKEIGRGTTGDQFIDRVNELMRKSGRTSCGTLFLIWRIGTTVRKFRMNVIKFLNEWI</sequence>
<dbReference type="EMBL" id="MHLI01000005">
    <property type="protein sequence ID" value="OGZ06136.1"/>
    <property type="molecule type" value="Genomic_DNA"/>
</dbReference>